<evidence type="ECO:0000256" key="10">
    <source>
        <dbReference type="RuleBase" id="RU366055"/>
    </source>
</evidence>
<dbReference type="Gene3D" id="3.40.570.10">
    <property type="entry name" value="Extracellular Endonuclease, subunit A"/>
    <property type="match status" value="1"/>
</dbReference>
<keyword evidence="11" id="KW-0812">Transmembrane</keyword>
<evidence type="ECO:0000259" key="12">
    <source>
        <dbReference type="SMART" id="SM00477"/>
    </source>
</evidence>
<feature type="binding site" evidence="9">
    <location>
        <position position="187"/>
    </location>
    <ligand>
        <name>Mg(2+)</name>
        <dbReference type="ChEBI" id="CHEBI:18420"/>
        <note>catalytic</note>
    </ligand>
</feature>
<dbReference type="PROSITE" id="PS01070">
    <property type="entry name" value="NUCLEASE_NON_SPEC"/>
    <property type="match status" value="1"/>
</dbReference>
<dbReference type="SMART" id="SM00477">
    <property type="entry name" value="NUC"/>
    <property type="match status" value="1"/>
</dbReference>
<evidence type="ECO:0000256" key="5">
    <source>
        <dbReference type="ARBA" id="ARBA00022759"/>
    </source>
</evidence>
<keyword evidence="6 10" id="KW-0378">Hydrolase</keyword>
<organism evidence="14 15">
    <name type="scientific">Syncephalastrum racemosum</name>
    <name type="common">Filamentous fungus</name>
    <dbReference type="NCBI Taxonomy" id="13706"/>
    <lineage>
        <taxon>Eukaryota</taxon>
        <taxon>Fungi</taxon>
        <taxon>Fungi incertae sedis</taxon>
        <taxon>Mucoromycota</taxon>
        <taxon>Mucoromycotina</taxon>
        <taxon>Mucoromycetes</taxon>
        <taxon>Mucorales</taxon>
        <taxon>Syncephalastraceae</taxon>
        <taxon>Syncephalastrum</taxon>
    </lineage>
</organism>
<accession>A0A1X2HV01</accession>
<feature type="domain" description="ENPP1-3/EXOG-like endonuclease/phosphodiesterase" evidence="12">
    <location>
        <begin position="90"/>
        <end position="306"/>
    </location>
</feature>
<dbReference type="GO" id="GO:0006309">
    <property type="term" value="P:apoptotic DNA fragmentation"/>
    <property type="evidence" value="ECO:0007669"/>
    <property type="project" value="TreeGrafter"/>
</dbReference>
<dbReference type="InterPro" id="IPR001604">
    <property type="entry name" value="Endo_G_ENPP1-like_dom"/>
</dbReference>
<keyword evidence="5 10" id="KW-0255">Endonuclease</keyword>
<keyword evidence="15" id="KW-1185">Reference proteome</keyword>
<keyword evidence="11" id="KW-1133">Transmembrane helix</keyword>
<evidence type="ECO:0000256" key="4">
    <source>
        <dbReference type="ARBA" id="ARBA00022723"/>
    </source>
</evidence>
<dbReference type="InParanoid" id="A0A1X2HV01"/>
<evidence type="ECO:0000259" key="13">
    <source>
        <dbReference type="SMART" id="SM00892"/>
    </source>
</evidence>
<dbReference type="EC" id="3.1.30.-" evidence="10"/>
<comment type="caution">
    <text evidence="14">The sequence shown here is derived from an EMBL/GenBank/DDBJ whole genome shotgun (WGS) entry which is preliminary data.</text>
</comment>
<dbReference type="EMBL" id="MCGN01000001">
    <property type="protein sequence ID" value="ORZ03420.1"/>
    <property type="molecule type" value="Genomic_DNA"/>
</dbReference>
<dbReference type="SUPFAM" id="SSF54060">
    <property type="entry name" value="His-Me finger endonucleases"/>
    <property type="match status" value="1"/>
</dbReference>
<keyword evidence="4 9" id="KW-0479">Metal-binding</keyword>
<evidence type="ECO:0000256" key="3">
    <source>
        <dbReference type="ARBA" id="ARBA00022722"/>
    </source>
</evidence>
<keyword evidence="11" id="KW-0472">Membrane</keyword>
<evidence type="ECO:0000256" key="9">
    <source>
        <dbReference type="PIRSR" id="PIRSR640255-2"/>
    </source>
</evidence>
<dbReference type="GO" id="GO:0000014">
    <property type="term" value="F:single-stranded DNA endodeoxyribonuclease activity"/>
    <property type="evidence" value="ECO:0007669"/>
    <property type="project" value="TreeGrafter"/>
</dbReference>
<dbReference type="InterPro" id="IPR020821">
    <property type="entry name" value="ENPP1-3/EXOG-like_nuc-like"/>
</dbReference>
<name>A0A1X2HV01_SYNRA</name>
<proteinExistence type="inferred from homology"/>
<dbReference type="GO" id="GO:0005634">
    <property type="term" value="C:nucleus"/>
    <property type="evidence" value="ECO:0007669"/>
    <property type="project" value="TreeGrafter"/>
</dbReference>
<dbReference type="OrthoDB" id="5418055at2759"/>
<dbReference type="Proteomes" id="UP000242180">
    <property type="component" value="Unassembled WGS sequence"/>
</dbReference>
<evidence type="ECO:0000256" key="8">
    <source>
        <dbReference type="PIRSR" id="PIRSR640255-1"/>
    </source>
</evidence>
<dbReference type="InterPro" id="IPR044929">
    <property type="entry name" value="DNA/RNA_non-sp_Endonuclease_sf"/>
</dbReference>
<dbReference type="AlphaFoldDB" id="A0A1X2HV01"/>
<dbReference type="InterPro" id="IPR018524">
    <property type="entry name" value="DNA/RNA_endonuclease_AS"/>
</dbReference>
<keyword evidence="3 10" id="KW-0540">Nuclease</keyword>
<dbReference type="InterPro" id="IPR044925">
    <property type="entry name" value="His-Me_finger_sf"/>
</dbReference>
<protein>
    <recommendedName>
        <fullName evidence="10">Endonuclease</fullName>
        <ecNumber evidence="10">3.1.30.-</ecNumber>
    </recommendedName>
</protein>
<dbReference type="OMA" id="DPYAYYI"/>
<dbReference type="STRING" id="13706.A0A1X2HV01"/>
<dbReference type="SMART" id="SM00892">
    <property type="entry name" value="Endonuclease_NS"/>
    <property type="match status" value="1"/>
</dbReference>
<evidence type="ECO:0000256" key="11">
    <source>
        <dbReference type="SAM" id="Phobius"/>
    </source>
</evidence>
<gene>
    <name evidence="14" type="ORF">BCR43DRAFT_535722</name>
</gene>
<feature type="transmembrane region" description="Helical" evidence="11">
    <location>
        <begin position="26"/>
        <end position="47"/>
    </location>
</feature>
<evidence type="ECO:0000256" key="7">
    <source>
        <dbReference type="ARBA" id="ARBA00022842"/>
    </source>
</evidence>
<dbReference type="GO" id="GO:0005743">
    <property type="term" value="C:mitochondrial inner membrane"/>
    <property type="evidence" value="ECO:0007669"/>
    <property type="project" value="TreeGrafter"/>
</dbReference>
<dbReference type="CDD" id="cd00091">
    <property type="entry name" value="NUC"/>
    <property type="match status" value="1"/>
</dbReference>
<dbReference type="Pfam" id="PF01223">
    <property type="entry name" value="Endonuclease_NS"/>
    <property type="match status" value="1"/>
</dbReference>
<dbReference type="PANTHER" id="PTHR13966">
    <property type="entry name" value="ENDONUCLEASE RELATED"/>
    <property type="match status" value="1"/>
</dbReference>
<evidence type="ECO:0000313" key="15">
    <source>
        <dbReference type="Proteomes" id="UP000242180"/>
    </source>
</evidence>
<comment type="similarity">
    <text evidence="2 10">Belongs to the DNA/RNA non-specific endonuclease family.</text>
</comment>
<evidence type="ECO:0000256" key="2">
    <source>
        <dbReference type="ARBA" id="ARBA00010052"/>
    </source>
</evidence>
<evidence type="ECO:0000256" key="6">
    <source>
        <dbReference type="ARBA" id="ARBA00022801"/>
    </source>
</evidence>
<sequence>MPIIRRSNRDTASSNKSSASNIPGRVIFFLSGFLLGALFMVFVPSFYNAVEPSSLHRFMNHVRRNTLSARASSDILKLGNPGPVNDFLERSGYVLSYNRRDRLAHWVGEHLTSASLQAGQGVDRDKSNFQEDTDIPEMFRAHLKDYVSSGYDRGHQAPAADDLSSQEAMDETFLLTNMAPQVGVGFNRHYWAYLEGFMRDLTQNFTDVYVYTGPLFLPSAANTGRKNPAYSIEYPFLGATTPNIPVPTHFFKIALAASSSSEYALGAFVLPNQAIDSSTPLTDFKVELEAIEKAAGLVFFDKLDRSKFADLCSKTTCQVR</sequence>
<dbReference type="GO" id="GO:0046872">
    <property type="term" value="F:metal ion binding"/>
    <property type="evidence" value="ECO:0007669"/>
    <property type="project" value="UniProtKB-KW"/>
</dbReference>
<comment type="cofactor">
    <cofactor evidence="1 10">
        <name>Mg(2+)</name>
        <dbReference type="ChEBI" id="CHEBI:18420"/>
    </cofactor>
</comment>
<evidence type="ECO:0000313" key="14">
    <source>
        <dbReference type="EMBL" id="ORZ03420.1"/>
    </source>
</evidence>
<keyword evidence="7" id="KW-0460">Magnesium</keyword>
<feature type="active site" description="Proton acceptor" evidence="8">
    <location>
        <position position="155"/>
    </location>
</feature>
<dbReference type="InterPro" id="IPR040255">
    <property type="entry name" value="Non-specific_endonuclease"/>
</dbReference>
<reference evidence="14 15" key="1">
    <citation type="submission" date="2016-07" db="EMBL/GenBank/DDBJ databases">
        <title>Pervasive Adenine N6-methylation of Active Genes in Fungi.</title>
        <authorList>
            <consortium name="DOE Joint Genome Institute"/>
            <person name="Mondo S.J."/>
            <person name="Dannebaum R.O."/>
            <person name="Kuo R.C."/>
            <person name="Labutti K."/>
            <person name="Haridas S."/>
            <person name="Kuo A."/>
            <person name="Salamov A."/>
            <person name="Ahrendt S.R."/>
            <person name="Lipzen A."/>
            <person name="Sullivan W."/>
            <person name="Andreopoulos W.B."/>
            <person name="Clum A."/>
            <person name="Lindquist E."/>
            <person name="Daum C."/>
            <person name="Ramamoorthy G.K."/>
            <person name="Gryganskyi A."/>
            <person name="Culley D."/>
            <person name="Magnuson J.K."/>
            <person name="James T.Y."/>
            <person name="O'Malley M.A."/>
            <person name="Stajich J.E."/>
            <person name="Spatafora J.W."/>
            <person name="Visel A."/>
            <person name="Grigoriev I.V."/>
        </authorList>
    </citation>
    <scope>NUCLEOTIDE SEQUENCE [LARGE SCALE GENOMIC DNA]</scope>
    <source>
        <strain evidence="14 15">NRRL 2496</strain>
    </source>
</reference>
<dbReference type="GO" id="GO:0003676">
    <property type="term" value="F:nucleic acid binding"/>
    <property type="evidence" value="ECO:0007669"/>
    <property type="project" value="InterPro"/>
</dbReference>
<dbReference type="PANTHER" id="PTHR13966:SF5">
    <property type="entry name" value="ENDONUCLEASE G, MITOCHONDRIAL"/>
    <property type="match status" value="1"/>
</dbReference>
<dbReference type="GO" id="GO:0004521">
    <property type="term" value="F:RNA endonuclease activity"/>
    <property type="evidence" value="ECO:0007669"/>
    <property type="project" value="TreeGrafter"/>
</dbReference>
<feature type="domain" description="DNA/RNA non-specific endonuclease/pyrophosphatase/phosphodiesterase" evidence="13">
    <location>
        <begin position="89"/>
        <end position="306"/>
    </location>
</feature>
<evidence type="ECO:0000256" key="1">
    <source>
        <dbReference type="ARBA" id="ARBA00001946"/>
    </source>
</evidence>